<comment type="caution">
    <text evidence="6">The sequence shown here is derived from an EMBL/GenBank/DDBJ whole genome shotgun (WGS) entry which is preliminary data.</text>
</comment>
<dbReference type="AlphaFoldDB" id="A0A852ZYK6"/>
<protein>
    <submittedName>
        <fullName evidence="6">N,N'-diacetylchitobiose transport system substrate-binding protein</fullName>
    </submittedName>
</protein>
<dbReference type="PANTHER" id="PTHR30061:SF50">
    <property type="entry name" value="MALTOSE_MALTODEXTRIN-BINDING PERIPLASMIC PROTEIN"/>
    <property type="match status" value="1"/>
</dbReference>
<dbReference type="Gene3D" id="3.40.190.10">
    <property type="entry name" value="Periplasmic binding protein-like II"/>
    <property type="match status" value="2"/>
</dbReference>
<sequence>MKQRHIVALGLAAALTTLTACGGGGDEPADTAGAGGAAGEEQTLTIWYMDGSAPEEWLTGITEEFEAAHPGVTVDAQVQQWNGIQERITTALSEDNPPDIVELGNTQALGYAATGGLTDLTDIKADLGGDEWNAAMAESTEYDGGTYSAPWYAAARVVIYDKTVYEAAGVEAPTTRDEWLDGLAAIQESNPDVQPIYLPGQSWYVYAGFLWDEGGDFANDAGEGTLNTPEAAAAMEFYKELHSYSTAPTDIDEATPQQSTEVIPNGGVASWIGLGWEYAGAIAADPALEERFGFFPIPGKTADQPGHVFLGGSNLAIPLRSQNADLAEEWLKLAMSDKWQGEYAAATGALPNRESLNSALEGNAFAEAMSQAASAGDITPMLEGWAAVETSPNPVKEYMTKVLNGEDPQAAGEEASAEITERIASAG</sequence>
<evidence type="ECO:0000256" key="4">
    <source>
        <dbReference type="SAM" id="MobiDB-lite"/>
    </source>
</evidence>
<comment type="similarity">
    <text evidence="1">Belongs to the bacterial solute-binding protein 1 family.</text>
</comment>
<dbReference type="GO" id="GO:0042956">
    <property type="term" value="P:maltodextrin transmembrane transport"/>
    <property type="evidence" value="ECO:0007669"/>
    <property type="project" value="TreeGrafter"/>
</dbReference>
<feature type="chain" id="PRO_5038701219" evidence="5">
    <location>
        <begin position="23"/>
        <end position="427"/>
    </location>
</feature>
<dbReference type="GO" id="GO:0055052">
    <property type="term" value="C:ATP-binding cassette (ABC) transporter complex, substrate-binding subunit-containing"/>
    <property type="evidence" value="ECO:0007669"/>
    <property type="project" value="TreeGrafter"/>
</dbReference>
<proteinExistence type="inferred from homology"/>
<dbReference type="SUPFAM" id="SSF53850">
    <property type="entry name" value="Periplasmic binding protein-like II"/>
    <property type="match status" value="1"/>
</dbReference>
<gene>
    <name evidence="6" type="ORF">FHU37_003253</name>
</gene>
<dbReference type="PANTHER" id="PTHR30061">
    <property type="entry name" value="MALTOSE-BINDING PERIPLASMIC PROTEIN"/>
    <property type="match status" value="1"/>
</dbReference>
<evidence type="ECO:0000256" key="2">
    <source>
        <dbReference type="ARBA" id="ARBA00022448"/>
    </source>
</evidence>
<organism evidence="6 7">
    <name type="scientific">Allostreptomyces psammosilenae</name>
    <dbReference type="NCBI Taxonomy" id="1892865"/>
    <lineage>
        <taxon>Bacteria</taxon>
        <taxon>Bacillati</taxon>
        <taxon>Actinomycetota</taxon>
        <taxon>Actinomycetes</taxon>
        <taxon>Kitasatosporales</taxon>
        <taxon>Streptomycetaceae</taxon>
        <taxon>Allostreptomyces</taxon>
    </lineage>
</organism>
<keyword evidence="3 5" id="KW-0732">Signal</keyword>
<dbReference type="Pfam" id="PF01547">
    <property type="entry name" value="SBP_bac_1"/>
    <property type="match status" value="1"/>
</dbReference>
<evidence type="ECO:0000256" key="1">
    <source>
        <dbReference type="ARBA" id="ARBA00008520"/>
    </source>
</evidence>
<dbReference type="PROSITE" id="PS51257">
    <property type="entry name" value="PROKAR_LIPOPROTEIN"/>
    <property type="match status" value="1"/>
</dbReference>
<evidence type="ECO:0000256" key="3">
    <source>
        <dbReference type="ARBA" id="ARBA00022729"/>
    </source>
</evidence>
<dbReference type="EMBL" id="JACBZD010000001">
    <property type="protein sequence ID" value="NYI06310.1"/>
    <property type="molecule type" value="Genomic_DNA"/>
</dbReference>
<evidence type="ECO:0000313" key="7">
    <source>
        <dbReference type="Proteomes" id="UP000567795"/>
    </source>
</evidence>
<dbReference type="GO" id="GO:1901982">
    <property type="term" value="F:maltose binding"/>
    <property type="evidence" value="ECO:0007669"/>
    <property type="project" value="TreeGrafter"/>
</dbReference>
<evidence type="ECO:0000313" key="6">
    <source>
        <dbReference type="EMBL" id="NYI06310.1"/>
    </source>
</evidence>
<feature type="region of interest" description="Disordered" evidence="4">
    <location>
        <begin position="405"/>
        <end position="427"/>
    </location>
</feature>
<accession>A0A852ZYK6</accession>
<dbReference type="RefSeq" id="WP_179814917.1">
    <property type="nucleotide sequence ID" value="NZ_JACBZD010000001.1"/>
</dbReference>
<reference evidence="6 7" key="1">
    <citation type="submission" date="2020-07" db="EMBL/GenBank/DDBJ databases">
        <title>Sequencing the genomes of 1000 actinobacteria strains.</title>
        <authorList>
            <person name="Klenk H.-P."/>
        </authorList>
    </citation>
    <scope>NUCLEOTIDE SEQUENCE [LARGE SCALE GENOMIC DNA]</scope>
    <source>
        <strain evidence="6 7">DSM 42178</strain>
    </source>
</reference>
<dbReference type="GO" id="GO:0015768">
    <property type="term" value="P:maltose transport"/>
    <property type="evidence" value="ECO:0007669"/>
    <property type="project" value="TreeGrafter"/>
</dbReference>
<keyword evidence="7" id="KW-1185">Reference proteome</keyword>
<feature type="signal peptide" evidence="5">
    <location>
        <begin position="1"/>
        <end position="22"/>
    </location>
</feature>
<evidence type="ECO:0000256" key="5">
    <source>
        <dbReference type="SAM" id="SignalP"/>
    </source>
</evidence>
<keyword evidence="2" id="KW-0813">Transport</keyword>
<dbReference type="Proteomes" id="UP000567795">
    <property type="component" value="Unassembled WGS sequence"/>
</dbReference>
<name>A0A852ZYK6_9ACTN</name>
<dbReference type="InterPro" id="IPR006059">
    <property type="entry name" value="SBP"/>
</dbReference>